<organism evidence="2 3">
    <name type="scientific">Trichomonas vaginalis (strain ATCC PRA-98 / G3)</name>
    <dbReference type="NCBI Taxonomy" id="412133"/>
    <lineage>
        <taxon>Eukaryota</taxon>
        <taxon>Metamonada</taxon>
        <taxon>Parabasalia</taxon>
        <taxon>Trichomonadida</taxon>
        <taxon>Trichomonadidae</taxon>
        <taxon>Trichomonas</taxon>
    </lineage>
</organism>
<dbReference type="SMART" id="SM00220">
    <property type="entry name" value="S_TKc"/>
    <property type="match status" value="1"/>
</dbReference>
<dbReference type="GO" id="GO:0005524">
    <property type="term" value="F:ATP binding"/>
    <property type="evidence" value="ECO:0007669"/>
    <property type="project" value="InterPro"/>
</dbReference>
<dbReference type="SUPFAM" id="SSF56112">
    <property type="entry name" value="Protein kinase-like (PK-like)"/>
    <property type="match status" value="1"/>
</dbReference>
<dbReference type="InParanoid" id="A2FCT8"/>
<keyword evidence="3" id="KW-1185">Reference proteome</keyword>
<dbReference type="STRING" id="5722.A2FCT8"/>
<feature type="domain" description="Protein kinase" evidence="1">
    <location>
        <begin position="14"/>
        <end position="257"/>
    </location>
</feature>
<sequence>MEKKEYEHFSSLGIICKDVIAKGGYGTILLVYSTQYKAEFALKKVPLKGFNQLEIETLTSLDHRNIISLYKCYRYNSFVYLLMEYCVSDLDSFIRKNKNIDPQTVRKYCFEILQALKACHDKKIAHGDIKPSNFLIDSYGRLKICDFGLSSLIRESFLASRYTGTPLFMSPELIKKEEYNAMKSDIWAAGVTFYFLATRKYPFRSETIDSLKEVILTGQYKSRNISDLELQDVISMCLKVDPNDRASIDELLSMPYFRHCYRSSLPILKVNSVIKNSLKAKPTCSGRVKLPMNRQGPINKWSSCVLKHPIQETTPSKLALKTNVVNFSLY</sequence>
<dbReference type="Gene3D" id="1.10.510.10">
    <property type="entry name" value="Transferase(Phosphotransferase) domain 1"/>
    <property type="match status" value="1"/>
</dbReference>
<evidence type="ECO:0000313" key="2">
    <source>
        <dbReference type="EMBL" id="EAX97269.1"/>
    </source>
</evidence>
<dbReference type="KEGG" id="tva:4755049"/>
<dbReference type="Proteomes" id="UP000001542">
    <property type="component" value="Unassembled WGS sequence"/>
</dbReference>
<gene>
    <name evidence="2" type="ORF">TVAG_025050</name>
</gene>
<dbReference type="eggNOG" id="KOG0591">
    <property type="taxonomic scope" value="Eukaryota"/>
</dbReference>
<dbReference type="OMA" id="KEEYNAM"/>
<dbReference type="Pfam" id="PF00069">
    <property type="entry name" value="Pkinase"/>
    <property type="match status" value="1"/>
</dbReference>
<name>A2FCT8_TRIV3</name>
<dbReference type="OrthoDB" id="20524at2759"/>
<reference evidence="2" key="1">
    <citation type="submission" date="2006-10" db="EMBL/GenBank/DDBJ databases">
        <authorList>
            <person name="Amadeo P."/>
            <person name="Zhao Q."/>
            <person name="Wortman J."/>
            <person name="Fraser-Liggett C."/>
            <person name="Carlton J."/>
        </authorList>
    </citation>
    <scope>NUCLEOTIDE SEQUENCE</scope>
    <source>
        <strain evidence="2">G3</strain>
    </source>
</reference>
<dbReference type="VEuPathDB" id="TrichDB:TVAG_025050"/>
<dbReference type="EMBL" id="DS113722">
    <property type="protein sequence ID" value="EAX97269.1"/>
    <property type="molecule type" value="Genomic_DNA"/>
</dbReference>
<dbReference type="PANTHER" id="PTHR24362">
    <property type="entry name" value="SERINE/THREONINE-PROTEIN KINASE NEK"/>
    <property type="match status" value="1"/>
</dbReference>
<dbReference type="SMR" id="A2FCT8"/>
<evidence type="ECO:0000259" key="1">
    <source>
        <dbReference type="PROSITE" id="PS50011"/>
    </source>
</evidence>
<dbReference type="PROSITE" id="PS00108">
    <property type="entry name" value="PROTEIN_KINASE_ST"/>
    <property type="match status" value="1"/>
</dbReference>
<dbReference type="InterPro" id="IPR000719">
    <property type="entry name" value="Prot_kinase_dom"/>
</dbReference>
<dbReference type="InterPro" id="IPR008271">
    <property type="entry name" value="Ser/Thr_kinase_AS"/>
</dbReference>
<dbReference type="GO" id="GO:0004672">
    <property type="term" value="F:protein kinase activity"/>
    <property type="evidence" value="ECO:0007669"/>
    <property type="project" value="InterPro"/>
</dbReference>
<reference evidence="2" key="2">
    <citation type="journal article" date="2007" name="Science">
        <title>Draft genome sequence of the sexually transmitted pathogen Trichomonas vaginalis.</title>
        <authorList>
            <person name="Carlton J.M."/>
            <person name="Hirt R.P."/>
            <person name="Silva J.C."/>
            <person name="Delcher A.L."/>
            <person name="Schatz M."/>
            <person name="Zhao Q."/>
            <person name="Wortman J.R."/>
            <person name="Bidwell S.L."/>
            <person name="Alsmark U.C.M."/>
            <person name="Besteiro S."/>
            <person name="Sicheritz-Ponten T."/>
            <person name="Noel C.J."/>
            <person name="Dacks J.B."/>
            <person name="Foster P.G."/>
            <person name="Simillion C."/>
            <person name="Van de Peer Y."/>
            <person name="Miranda-Saavedra D."/>
            <person name="Barton G.J."/>
            <person name="Westrop G.D."/>
            <person name="Mueller S."/>
            <person name="Dessi D."/>
            <person name="Fiori P.L."/>
            <person name="Ren Q."/>
            <person name="Paulsen I."/>
            <person name="Zhang H."/>
            <person name="Bastida-Corcuera F.D."/>
            <person name="Simoes-Barbosa A."/>
            <person name="Brown M.T."/>
            <person name="Hayes R.D."/>
            <person name="Mukherjee M."/>
            <person name="Okumura C.Y."/>
            <person name="Schneider R."/>
            <person name="Smith A.J."/>
            <person name="Vanacova S."/>
            <person name="Villalvazo M."/>
            <person name="Haas B.J."/>
            <person name="Pertea M."/>
            <person name="Feldblyum T.V."/>
            <person name="Utterback T.R."/>
            <person name="Shu C.L."/>
            <person name="Osoegawa K."/>
            <person name="de Jong P.J."/>
            <person name="Hrdy I."/>
            <person name="Horvathova L."/>
            <person name="Zubacova Z."/>
            <person name="Dolezal P."/>
            <person name="Malik S.B."/>
            <person name="Logsdon J.M. Jr."/>
            <person name="Henze K."/>
            <person name="Gupta A."/>
            <person name="Wang C.C."/>
            <person name="Dunne R.L."/>
            <person name="Upcroft J.A."/>
            <person name="Upcroft P."/>
            <person name="White O."/>
            <person name="Salzberg S.L."/>
            <person name="Tang P."/>
            <person name="Chiu C.-H."/>
            <person name="Lee Y.-S."/>
            <person name="Embley T.M."/>
            <person name="Coombs G.H."/>
            <person name="Mottram J.C."/>
            <person name="Tachezy J."/>
            <person name="Fraser-Liggett C.M."/>
            <person name="Johnson P.J."/>
        </authorList>
    </citation>
    <scope>NUCLEOTIDE SEQUENCE [LARGE SCALE GENOMIC DNA]</scope>
    <source>
        <strain evidence="2">G3</strain>
    </source>
</reference>
<dbReference type="InterPro" id="IPR011009">
    <property type="entry name" value="Kinase-like_dom_sf"/>
</dbReference>
<protein>
    <submittedName>
        <fullName evidence="2">CAMK family protein kinase</fullName>
    </submittedName>
</protein>
<accession>A2FCT8</accession>
<proteinExistence type="predicted"/>
<dbReference type="RefSeq" id="XP_001310199.1">
    <property type="nucleotide sequence ID" value="XM_001310198.1"/>
</dbReference>
<dbReference type="VEuPathDB" id="TrichDB:TVAGG3_0203590"/>
<evidence type="ECO:0000313" key="3">
    <source>
        <dbReference type="Proteomes" id="UP000001542"/>
    </source>
</evidence>
<keyword evidence="2" id="KW-0418">Kinase</keyword>
<dbReference type="PANTHER" id="PTHR24362:SF309">
    <property type="entry name" value="PROTEIN KINASE DOMAIN-CONTAINING PROTEIN"/>
    <property type="match status" value="1"/>
</dbReference>
<dbReference type="PROSITE" id="PS50011">
    <property type="entry name" value="PROTEIN_KINASE_DOM"/>
    <property type="match status" value="1"/>
</dbReference>
<keyword evidence="2" id="KW-0808">Transferase</keyword>
<dbReference type="AlphaFoldDB" id="A2FCT8"/>